<dbReference type="InterPro" id="IPR011701">
    <property type="entry name" value="MFS"/>
</dbReference>
<feature type="transmembrane region" description="Helical" evidence="7">
    <location>
        <begin position="21"/>
        <end position="44"/>
    </location>
</feature>
<evidence type="ECO:0000256" key="3">
    <source>
        <dbReference type="ARBA" id="ARBA00022475"/>
    </source>
</evidence>
<reference evidence="9 10" key="1">
    <citation type="submission" date="2018-03" db="EMBL/GenBank/DDBJ databases">
        <title>Brevisbacillus phylogenomics.</title>
        <authorList>
            <person name="Dunlap C."/>
        </authorList>
    </citation>
    <scope>NUCLEOTIDE SEQUENCE [LARGE SCALE GENOMIC DNA]</scope>
    <source>
        <strain evidence="9 10">NRRL NRS-1210</strain>
    </source>
</reference>
<feature type="domain" description="Major facilitator superfamily (MFS) profile" evidence="8">
    <location>
        <begin position="236"/>
        <end position="439"/>
    </location>
</feature>
<feature type="transmembrane region" description="Helical" evidence="7">
    <location>
        <begin position="300"/>
        <end position="320"/>
    </location>
</feature>
<gene>
    <name evidence="9" type="ORF">C7R93_07595</name>
</gene>
<accession>A0A2P7VFB9</accession>
<evidence type="ECO:0000256" key="5">
    <source>
        <dbReference type="ARBA" id="ARBA00022989"/>
    </source>
</evidence>
<evidence type="ECO:0000313" key="10">
    <source>
        <dbReference type="Proteomes" id="UP000240419"/>
    </source>
</evidence>
<comment type="subcellular location">
    <subcellularLocation>
        <location evidence="1">Cell membrane</location>
        <topology evidence="1">Multi-pass membrane protein</topology>
    </subcellularLocation>
</comment>
<keyword evidence="2" id="KW-0813">Transport</keyword>
<evidence type="ECO:0000256" key="2">
    <source>
        <dbReference type="ARBA" id="ARBA00022448"/>
    </source>
</evidence>
<sequence>MEMSTLATNNSLWKNGSFVRLWCGTLFSAMADGAFFILLNWYIVNAMGSGAILGTTLICLSIPRLLFMLAGGVAADRLNRKWIMFSSLLVRGIILACFSLLMLQGNGAWFPVSLYVMAALFGTVDAFFWPARSSILPSLVSREQLAPANSLMELCHQISLVAGPVVTALLIGTVSYPIMFMILACTFFVGTLFVLSLHSHSYTKDTTSESSTESRASSYFKDIVGGIRFTYSIPILALILTTSLFTNMMFSGPVNMIIPIHVNDLGWDGSAFSSLSTSLGVGMIVGGILTGLFKGFRGKFMLLPVILGCMGVGISSYYFIEELSFGLVSHFLIGMALSMTNIPFITYIQSIAPANMLGRVMSLLSLMSVGFGPVSYALCSFLLAKNIATPGLLLFFGGIIFASISLSLFFFRSFRQMEHHPNWKRPMVEEQQRPVTLSS</sequence>
<name>A0A2P7VFB9_9BACL</name>
<evidence type="ECO:0000256" key="1">
    <source>
        <dbReference type="ARBA" id="ARBA00004651"/>
    </source>
</evidence>
<dbReference type="GO" id="GO:0005886">
    <property type="term" value="C:plasma membrane"/>
    <property type="evidence" value="ECO:0007669"/>
    <property type="project" value="UniProtKB-SubCell"/>
</dbReference>
<comment type="caution">
    <text evidence="9">The sequence shown here is derived from an EMBL/GenBank/DDBJ whole genome shotgun (WGS) entry which is preliminary data.</text>
</comment>
<dbReference type="Proteomes" id="UP000240419">
    <property type="component" value="Unassembled WGS sequence"/>
</dbReference>
<dbReference type="InterPro" id="IPR020846">
    <property type="entry name" value="MFS_dom"/>
</dbReference>
<dbReference type="EMBL" id="PXZM01000010">
    <property type="protein sequence ID" value="PSJ97914.1"/>
    <property type="molecule type" value="Genomic_DNA"/>
</dbReference>
<feature type="transmembrane region" description="Helical" evidence="7">
    <location>
        <begin position="360"/>
        <end position="384"/>
    </location>
</feature>
<dbReference type="Pfam" id="PF07690">
    <property type="entry name" value="MFS_1"/>
    <property type="match status" value="1"/>
</dbReference>
<evidence type="ECO:0000256" key="7">
    <source>
        <dbReference type="SAM" id="Phobius"/>
    </source>
</evidence>
<evidence type="ECO:0000259" key="8">
    <source>
        <dbReference type="PROSITE" id="PS50850"/>
    </source>
</evidence>
<evidence type="ECO:0000256" key="6">
    <source>
        <dbReference type="ARBA" id="ARBA00023136"/>
    </source>
</evidence>
<dbReference type="OrthoDB" id="3613552at2"/>
<dbReference type="CDD" id="cd06173">
    <property type="entry name" value="MFS_MefA_like"/>
    <property type="match status" value="1"/>
</dbReference>
<protein>
    <submittedName>
        <fullName evidence="9">MFS transporter</fullName>
    </submittedName>
</protein>
<keyword evidence="4 7" id="KW-0812">Transmembrane</keyword>
<feature type="transmembrane region" description="Helical" evidence="7">
    <location>
        <begin position="270"/>
        <end position="293"/>
    </location>
</feature>
<dbReference type="SUPFAM" id="SSF103473">
    <property type="entry name" value="MFS general substrate transporter"/>
    <property type="match status" value="1"/>
</dbReference>
<feature type="transmembrane region" description="Helical" evidence="7">
    <location>
        <begin position="229"/>
        <end position="250"/>
    </location>
</feature>
<keyword evidence="5 7" id="KW-1133">Transmembrane helix</keyword>
<dbReference type="RefSeq" id="WP_106838245.1">
    <property type="nucleotide sequence ID" value="NZ_JARMEZ010000010.1"/>
</dbReference>
<evidence type="ECO:0000313" key="9">
    <source>
        <dbReference type="EMBL" id="PSJ97914.1"/>
    </source>
</evidence>
<proteinExistence type="predicted"/>
<feature type="transmembrane region" description="Helical" evidence="7">
    <location>
        <begin position="390"/>
        <end position="411"/>
    </location>
</feature>
<dbReference type="PROSITE" id="PS50850">
    <property type="entry name" value="MFS"/>
    <property type="match status" value="1"/>
</dbReference>
<feature type="transmembrane region" description="Helical" evidence="7">
    <location>
        <begin position="326"/>
        <end position="348"/>
    </location>
</feature>
<dbReference type="InterPro" id="IPR036259">
    <property type="entry name" value="MFS_trans_sf"/>
</dbReference>
<dbReference type="AlphaFoldDB" id="A0A2P7VFB9"/>
<feature type="transmembrane region" description="Helical" evidence="7">
    <location>
        <begin position="50"/>
        <end position="70"/>
    </location>
</feature>
<evidence type="ECO:0000256" key="4">
    <source>
        <dbReference type="ARBA" id="ARBA00022692"/>
    </source>
</evidence>
<dbReference type="PANTHER" id="PTHR23513:SF6">
    <property type="entry name" value="MAJOR FACILITATOR SUPERFAMILY ASSOCIATED DOMAIN-CONTAINING PROTEIN"/>
    <property type="match status" value="1"/>
</dbReference>
<feature type="transmembrane region" description="Helical" evidence="7">
    <location>
        <begin position="150"/>
        <end position="172"/>
    </location>
</feature>
<organism evidence="9 10">
    <name type="scientific">Brevibacillus fortis</name>
    <dbReference type="NCBI Taxonomy" id="2126352"/>
    <lineage>
        <taxon>Bacteria</taxon>
        <taxon>Bacillati</taxon>
        <taxon>Bacillota</taxon>
        <taxon>Bacilli</taxon>
        <taxon>Bacillales</taxon>
        <taxon>Paenibacillaceae</taxon>
        <taxon>Brevibacillus</taxon>
    </lineage>
</organism>
<keyword evidence="10" id="KW-1185">Reference proteome</keyword>
<feature type="transmembrane region" description="Helical" evidence="7">
    <location>
        <begin position="108"/>
        <end position="129"/>
    </location>
</feature>
<keyword evidence="6 7" id="KW-0472">Membrane</keyword>
<dbReference type="Gene3D" id="1.20.1250.20">
    <property type="entry name" value="MFS general substrate transporter like domains"/>
    <property type="match status" value="1"/>
</dbReference>
<keyword evidence="3" id="KW-1003">Cell membrane</keyword>
<feature type="transmembrane region" description="Helical" evidence="7">
    <location>
        <begin position="178"/>
        <end position="197"/>
    </location>
</feature>
<feature type="transmembrane region" description="Helical" evidence="7">
    <location>
        <begin position="82"/>
        <end position="102"/>
    </location>
</feature>
<dbReference type="GO" id="GO:0022857">
    <property type="term" value="F:transmembrane transporter activity"/>
    <property type="evidence" value="ECO:0007669"/>
    <property type="project" value="InterPro"/>
</dbReference>
<dbReference type="PANTHER" id="PTHR23513">
    <property type="entry name" value="INTEGRAL MEMBRANE EFFLUX PROTEIN-RELATED"/>
    <property type="match status" value="1"/>
</dbReference>